<protein>
    <submittedName>
        <fullName evidence="1">Uncharacterized protein</fullName>
    </submittedName>
</protein>
<gene>
    <name evidence="1" type="ORF">J2S74_002293</name>
</gene>
<name>A0ABT9ZUI6_9BACI</name>
<evidence type="ECO:0000313" key="2">
    <source>
        <dbReference type="Proteomes" id="UP001230005"/>
    </source>
</evidence>
<sequence length="58" mass="6780">MVYRVWQKDGSIDEIENVKTVEYGAQSGFYHFLDEHSYLLFAIPKEDVKAIGRKLTNE</sequence>
<organism evidence="1 2">
    <name type="scientific">Evansella vedderi</name>
    <dbReference type="NCBI Taxonomy" id="38282"/>
    <lineage>
        <taxon>Bacteria</taxon>
        <taxon>Bacillati</taxon>
        <taxon>Bacillota</taxon>
        <taxon>Bacilli</taxon>
        <taxon>Bacillales</taxon>
        <taxon>Bacillaceae</taxon>
        <taxon>Evansella</taxon>
    </lineage>
</organism>
<proteinExistence type="predicted"/>
<reference evidence="1 2" key="1">
    <citation type="submission" date="2023-07" db="EMBL/GenBank/DDBJ databases">
        <title>Genomic Encyclopedia of Type Strains, Phase IV (KMG-IV): sequencing the most valuable type-strain genomes for metagenomic binning, comparative biology and taxonomic classification.</title>
        <authorList>
            <person name="Goeker M."/>
        </authorList>
    </citation>
    <scope>NUCLEOTIDE SEQUENCE [LARGE SCALE GENOMIC DNA]</scope>
    <source>
        <strain evidence="1 2">DSM 9768</strain>
    </source>
</reference>
<dbReference type="EMBL" id="JAUSUG010000008">
    <property type="protein sequence ID" value="MDQ0254911.1"/>
    <property type="molecule type" value="Genomic_DNA"/>
</dbReference>
<keyword evidence="2" id="KW-1185">Reference proteome</keyword>
<comment type="caution">
    <text evidence="1">The sequence shown here is derived from an EMBL/GenBank/DDBJ whole genome shotgun (WGS) entry which is preliminary data.</text>
</comment>
<dbReference type="Proteomes" id="UP001230005">
    <property type="component" value="Unassembled WGS sequence"/>
</dbReference>
<evidence type="ECO:0000313" key="1">
    <source>
        <dbReference type="EMBL" id="MDQ0254911.1"/>
    </source>
</evidence>
<accession>A0ABT9ZUI6</accession>
<dbReference type="RefSeq" id="WP_307325528.1">
    <property type="nucleotide sequence ID" value="NZ_JAUSUG010000008.1"/>
</dbReference>